<dbReference type="OrthoDB" id="9989713at2759"/>
<evidence type="ECO:0000313" key="6">
    <source>
        <dbReference type="Proteomes" id="UP000550707"/>
    </source>
</evidence>
<protein>
    <submittedName>
        <fullName evidence="5">All-trans retinoic acid induced differentiation factor</fullName>
    </submittedName>
</protein>
<dbReference type="PROSITE" id="PS50026">
    <property type="entry name" value="EGF_3"/>
    <property type="match status" value="1"/>
</dbReference>
<keyword evidence="2" id="KW-0472">Membrane</keyword>
<keyword evidence="1" id="KW-0245">EGF-like domain</keyword>
<evidence type="ECO:0000256" key="3">
    <source>
        <dbReference type="SAM" id="SignalP"/>
    </source>
</evidence>
<organism evidence="5 6">
    <name type="scientific">Molossus molossus</name>
    <name type="common">Pallas' mastiff bat</name>
    <name type="synonym">Vespertilio molossus</name>
    <dbReference type="NCBI Taxonomy" id="27622"/>
    <lineage>
        <taxon>Eukaryota</taxon>
        <taxon>Metazoa</taxon>
        <taxon>Chordata</taxon>
        <taxon>Craniata</taxon>
        <taxon>Vertebrata</taxon>
        <taxon>Euteleostomi</taxon>
        <taxon>Mammalia</taxon>
        <taxon>Eutheria</taxon>
        <taxon>Laurasiatheria</taxon>
        <taxon>Chiroptera</taxon>
        <taxon>Yangochiroptera</taxon>
        <taxon>Molossidae</taxon>
        <taxon>Molossus</taxon>
    </lineage>
</organism>
<dbReference type="InterPro" id="IPR000742">
    <property type="entry name" value="EGF"/>
</dbReference>
<dbReference type="PANTHER" id="PTHR15926">
    <property type="entry name" value="ALL-TRANS RETINOIC ACID-INDUCED DIFFERENTIATION FACTOR"/>
    <property type="match status" value="1"/>
</dbReference>
<dbReference type="PROSITE" id="PS01186">
    <property type="entry name" value="EGF_2"/>
    <property type="match status" value="1"/>
</dbReference>
<proteinExistence type="predicted"/>
<keyword evidence="2" id="KW-0812">Transmembrane</keyword>
<dbReference type="PANTHER" id="PTHR15926:SF1">
    <property type="entry name" value="ALL-TRANS RETINOIC ACID-INDUCED DIFFERENTIATION FACTOR"/>
    <property type="match status" value="1"/>
</dbReference>
<feature type="signal peptide" evidence="3">
    <location>
        <begin position="1"/>
        <end position="30"/>
    </location>
</feature>
<evidence type="ECO:0000256" key="2">
    <source>
        <dbReference type="SAM" id="Phobius"/>
    </source>
</evidence>
<comment type="caution">
    <text evidence="5">The sequence shown here is derived from an EMBL/GenBank/DDBJ whole genome shotgun (WGS) entry which is preliminary data.</text>
</comment>
<feature type="chain" id="PRO_5029840855" evidence="3">
    <location>
        <begin position="31"/>
        <end position="229"/>
    </location>
</feature>
<sequence length="229" mass="24547">MSPRGSGSSSTPLPWAAALLLALGVERALALPEICIQCPGSVRNLSEVAQYCKQTPELMLQARCCLDKKGTILGLDLQNCSLNDLGPNFPQAHTAVIINLQANPLKDDLANAFHGFIQLQTLILPQDVSCPGGINAWNTVTFYTDKHICQGQRNLCNSTGDAEMCPENGSCVPDGPGLSQCVCADGFHGYKCMRQGSFSLLMFFGILGSTTLSISILLWGTQRRKAKAS</sequence>
<keyword evidence="1" id="KW-1015">Disulfide bond</keyword>
<dbReference type="InterPro" id="IPR042350">
    <property type="entry name" value="ATRAID"/>
</dbReference>
<feature type="transmembrane region" description="Helical" evidence="2">
    <location>
        <begin position="198"/>
        <end position="219"/>
    </location>
</feature>
<keyword evidence="6" id="KW-1185">Reference proteome</keyword>
<dbReference type="Proteomes" id="UP000550707">
    <property type="component" value="Unassembled WGS sequence"/>
</dbReference>
<dbReference type="EMBL" id="JACASF010000015">
    <property type="protein sequence ID" value="KAF6428966.1"/>
    <property type="molecule type" value="Genomic_DNA"/>
</dbReference>
<dbReference type="GO" id="GO:0045669">
    <property type="term" value="P:positive regulation of osteoblast differentiation"/>
    <property type="evidence" value="ECO:0007669"/>
    <property type="project" value="TreeGrafter"/>
</dbReference>
<feature type="disulfide bond" evidence="1">
    <location>
        <begin position="183"/>
        <end position="192"/>
    </location>
</feature>
<evidence type="ECO:0000256" key="1">
    <source>
        <dbReference type="PROSITE-ProRule" id="PRU00076"/>
    </source>
</evidence>
<keyword evidence="2" id="KW-1133">Transmembrane helix</keyword>
<feature type="domain" description="EGF-like" evidence="4">
    <location>
        <begin position="152"/>
        <end position="193"/>
    </location>
</feature>
<keyword evidence="3" id="KW-0732">Signal</keyword>
<dbReference type="PROSITE" id="PS00022">
    <property type="entry name" value="EGF_1"/>
    <property type="match status" value="1"/>
</dbReference>
<dbReference type="AlphaFoldDB" id="A0A7J8E122"/>
<evidence type="ECO:0000259" key="4">
    <source>
        <dbReference type="PROSITE" id="PS50026"/>
    </source>
</evidence>
<name>A0A7J8E122_MOLMO</name>
<gene>
    <name evidence="5" type="ORF">HJG59_001274</name>
</gene>
<reference evidence="5 6" key="1">
    <citation type="journal article" date="2020" name="Nature">
        <title>Six reference-quality genomes reveal evolution of bat adaptations.</title>
        <authorList>
            <person name="Jebb D."/>
            <person name="Huang Z."/>
            <person name="Pippel M."/>
            <person name="Hughes G.M."/>
            <person name="Lavrichenko K."/>
            <person name="Devanna P."/>
            <person name="Winkler S."/>
            <person name="Jermiin L.S."/>
            <person name="Skirmuntt E.C."/>
            <person name="Katzourakis A."/>
            <person name="Burkitt-Gray L."/>
            <person name="Ray D.A."/>
            <person name="Sullivan K.A.M."/>
            <person name="Roscito J.G."/>
            <person name="Kirilenko B.M."/>
            <person name="Davalos L.M."/>
            <person name="Corthals A.P."/>
            <person name="Power M.L."/>
            <person name="Jones G."/>
            <person name="Ransome R.D."/>
            <person name="Dechmann D.K.N."/>
            <person name="Locatelli A.G."/>
            <person name="Puechmaille S.J."/>
            <person name="Fedrigo O."/>
            <person name="Jarvis E.D."/>
            <person name="Hiller M."/>
            <person name="Vernes S.C."/>
            <person name="Myers E.W."/>
            <person name="Teeling E.C."/>
        </authorList>
    </citation>
    <scope>NUCLEOTIDE SEQUENCE [LARGE SCALE GENOMIC DNA]</scope>
    <source>
        <strain evidence="5">MMolMol1</strain>
        <tissue evidence="5">Muscle</tissue>
    </source>
</reference>
<accession>A0A7J8E122</accession>
<comment type="caution">
    <text evidence="1">Lacks conserved residue(s) required for the propagation of feature annotation.</text>
</comment>
<evidence type="ECO:0000313" key="5">
    <source>
        <dbReference type="EMBL" id="KAF6428966.1"/>
    </source>
</evidence>